<dbReference type="SUPFAM" id="SSF50978">
    <property type="entry name" value="WD40 repeat-like"/>
    <property type="match status" value="1"/>
</dbReference>
<dbReference type="AlphaFoldDB" id="A0A6G1DVK0"/>
<feature type="compositionally biased region" description="Polar residues" evidence="2">
    <location>
        <begin position="487"/>
        <end position="505"/>
    </location>
</feature>
<dbReference type="EMBL" id="SPHZ02000005">
    <property type="protein sequence ID" value="KAF0916134.1"/>
    <property type="molecule type" value="Genomic_DNA"/>
</dbReference>
<organism evidence="3 4">
    <name type="scientific">Oryza meyeriana var. granulata</name>
    <dbReference type="NCBI Taxonomy" id="110450"/>
    <lineage>
        <taxon>Eukaryota</taxon>
        <taxon>Viridiplantae</taxon>
        <taxon>Streptophyta</taxon>
        <taxon>Embryophyta</taxon>
        <taxon>Tracheophyta</taxon>
        <taxon>Spermatophyta</taxon>
        <taxon>Magnoliopsida</taxon>
        <taxon>Liliopsida</taxon>
        <taxon>Poales</taxon>
        <taxon>Poaceae</taxon>
        <taxon>BOP clade</taxon>
        <taxon>Oryzoideae</taxon>
        <taxon>Oryzeae</taxon>
        <taxon>Oryzinae</taxon>
        <taxon>Oryza</taxon>
        <taxon>Oryza meyeriana</taxon>
    </lineage>
</organism>
<keyword evidence="4" id="KW-1185">Reference proteome</keyword>
<dbReference type="Pfam" id="PF00400">
    <property type="entry name" value="WD40"/>
    <property type="match status" value="4"/>
</dbReference>
<dbReference type="Pfam" id="PF08513">
    <property type="entry name" value="LisH"/>
    <property type="match status" value="1"/>
</dbReference>
<evidence type="ECO:0000313" key="3">
    <source>
        <dbReference type="EMBL" id="KAF0916134.1"/>
    </source>
</evidence>
<name>A0A6G1DVK0_9ORYZ</name>
<feature type="compositionally biased region" description="Low complexity" evidence="2">
    <location>
        <begin position="89"/>
        <end position="142"/>
    </location>
</feature>
<dbReference type="PANTHER" id="PTHR45093">
    <property type="entry name" value="TRANSCRIPTION ACTIVATOR MSS11"/>
    <property type="match status" value="1"/>
</dbReference>
<dbReference type="SMART" id="SM00320">
    <property type="entry name" value="WD40"/>
    <property type="match status" value="6"/>
</dbReference>
<keyword evidence="1" id="KW-0853">WD repeat</keyword>
<dbReference type="PROSITE" id="PS50294">
    <property type="entry name" value="WD_REPEATS_REGION"/>
    <property type="match status" value="3"/>
</dbReference>
<dbReference type="OrthoDB" id="47802at2759"/>
<reference evidence="3 4" key="1">
    <citation type="submission" date="2019-11" db="EMBL/GenBank/DDBJ databases">
        <title>Whole genome sequence of Oryza granulata.</title>
        <authorList>
            <person name="Li W."/>
        </authorList>
    </citation>
    <scope>NUCLEOTIDE SEQUENCE [LARGE SCALE GENOMIC DNA]</scope>
    <source>
        <strain evidence="4">cv. Menghai</strain>
        <tissue evidence="3">Leaf</tissue>
    </source>
</reference>
<sequence length="937" mass="103588">MAQGAWEAEKMLDVYIHDYLLKRNLQNTAKAFQAEGSVSSDPVAIDAPGGFLLEWWSVFWDIFIARTNEKHSDVAASYIETQSIKAREQQPSQLQQQEAHSQQSPQQIQMQQLLLQRHAQQQQQQNQQHPQQQRRQQKQQQRSESSHMPTSAQNGLVSADPPTRQSTAAANSLSAKMYEERVKNSVQRDTLDEAPAKQRFTENIGQLLEANSSPMLKSVAISAQASGQIFHGSAGGMSGTLQQVQARNQQLQASTQEIKVDTNAALHMRAAGADGSLLGVPGTNPAGNNLTLKGWPLTVSSSLHSLTGILSYKLGESLDTAHFCVFMMCYLLIITVQGLDQLRSGFLQQKSFMQSPQPLHHLQFLTPQQQQLLLQAQQNMTSSPGEMDSRRLRMLLSSRNIVPGRDGQSNAYTEIVPSVGPSLQNMCSPVQRMETDMLMKKIAAIQQHQQSSNQQQLLQHTLLSQQPQISNHLPGQQEKLGAGSVTIDGSLSNSFRGSEQVSKNQNGRKRKQPISSSGPANSSGTVNTVAPSSEPSTPSSQSPGDTISMPSLHHNASLSKALVVYGASTPVAMGSPTNQLADMDRFVEDGCLEDNMDSFLPHDDADRRDGIRCMESTKAGFIFREISSVQASTNKVVCCHFSSDGKLLATGGHDKKVVLWHAETLKQKSILEEHSLLITDVRFSPSIPRLATSSFDKTVRVWDSDNQGYSIRTFTGHAASVMSLDFHPSKDDLICSCDGDNEIRFWSINNGNIVRIFKGGSSQLRFQPRHGGYLAAASENAVSILDVETQACLRRFEGHTKHVDSVCWDPAGEYVVSVSEDTVKVWSVNGGSDDRCMQELNCTGSKFHSCAFHPSYSSLLIIGCYQASISLIFWDLFYACIMIHSKLIRMDPKYLWLEMSCSISTHDYSITLRIAAELQFWYMIEIPIFLAHISQVP</sequence>
<proteinExistence type="predicted"/>
<feature type="region of interest" description="Disordered" evidence="2">
    <location>
        <begin position="472"/>
        <end position="552"/>
    </location>
</feature>
<dbReference type="InterPro" id="IPR015943">
    <property type="entry name" value="WD40/YVTN_repeat-like_dom_sf"/>
</dbReference>
<comment type="caution">
    <text evidence="3">The sequence shown here is derived from an EMBL/GenBank/DDBJ whole genome shotgun (WGS) entry which is preliminary data.</text>
</comment>
<dbReference type="PROSITE" id="PS50896">
    <property type="entry name" value="LISH"/>
    <property type="match status" value="1"/>
</dbReference>
<dbReference type="PANTHER" id="PTHR45093:SF3">
    <property type="entry name" value="OS01G0177100 PROTEIN"/>
    <property type="match status" value="1"/>
</dbReference>
<feature type="repeat" description="WD" evidence="1">
    <location>
        <begin position="796"/>
        <end position="829"/>
    </location>
</feature>
<dbReference type="Gene3D" id="2.130.10.10">
    <property type="entry name" value="YVTN repeat-like/Quinoprotein amine dehydrogenase"/>
    <property type="match status" value="2"/>
</dbReference>
<feature type="region of interest" description="Disordered" evidence="2">
    <location>
        <begin position="87"/>
        <end position="175"/>
    </location>
</feature>
<feature type="compositionally biased region" description="Polar residues" evidence="2">
    <location>
        <begin position="513"/>
        <end position="530"/>
    </location>
</feature>
<dbReference type="SMART" id="SM00667">
    <property type="entry name" value="LisH"/>
    <property type="match status" value="1"/>
</dbReference>
<feature type="repeat" description="WD" evidence="1">
    <location>
        <begin position="629"/>
        <end position="670"/>
    </location>
</feature>
<evidence type="ECO:0000313" key="4">
    <source>
        <dbReference type="Proteomes" id="UP000479710"/>
    </source>
</evidence>
<feature type="repeat" description="WD" evidence="1">
    <location>
        <begin position="671"/>
        <end position="703"/>
    </location>
</feature>
<protein>
    <recommendedName>
        <fullName evidence="5">LisH domain-containing protein</fullName>
    </recommendedName>
</protein>
<dbReference type="InterPro" id="IPR006594">
    <property type="entry name" value="LisH"/>
</dbReference>
<evidence type="ECO:0000256" key="1">
    <source>
        <dbReference type="PROSITE-ProRule" id="PRU00221"/>
    </source>
</evidence>
<dbReference type="CDD" id="cd00200">
    <property type="entry name" value="WD40"/>
    <property type="match status" value="1"/>
</dbReference>
<dbReference type="GO" id="GO:0005634">
    <property type="term" value="C:nucleus"/>
    <property type="evidence" value="ECO:0007669"/>
    <property type="project" value="TreeGrafter"/>
</dbReference>
<accession>A0A6G1DVK0</accession>
<gene>
    <name evidence="3" type="ORF">E2562_000734</name>
</gene>
<feature type="compositionally biased region" description="Polar residues" evidence="2">
    <location>
        <begin position="146"/>
        <end position="156"/>
    </location>
</feature>
<evidence type="ECO:0000256" key="2">
    <source>
        <dbReference type="SAM" id="MobiDB-lite"/>
    </source>
</evidence>
<evidence type="ECO:0008006" key="5">
    <source>
        <dbReference type="Google" id="ProtNLM"/>
    </source>
</evidence>
<dbReference type="InterPro" id="IPR001680">
    <property type="entry name" value="WD40_rpt"/>
</dbReference>
<dbReference type="Proteomes" id="UP000479710">
    <property type="component" value="Unassembled WGS sequence"/>
</dbReference>
<dbReference type="PROSITE" id="PS50082">
    <property type="entry name" value="WD_REPEATS_2"/>
    <property type="match status" value="4"/>
</dbReference>
<feature type="repeat" description="WD" evidence="1">
    <location>
        <begin position="714"/>
        <end position="756"/>
    </location>
</feature>
<dbReference type="InterPro" id="IPR036322">
    <property type="entry name" value="WD40_repeat_dom_sf"/>
</dbReference>
<feature type="compositionally biased region" description="Low complexity" evidence="2">
    <location>
        <begin position="531"/>
        <end position="543"/>
    </location>
</feature>
<feature type="compositionally biased region" description="Polar residues" evidence="2">
    <location>
        <begin position="163"/>
        <end position="174"/>
    </location>
</feature>